<evidence type="ECO:0000256" key="5">
    <source>
        <dbReference type="ARBA" id="ARBA00038253"/>
    </source>
</evidence>
<dbReference type="SUPFAM" id="SSF46894">
    <property type="entry name" value="C-terminal effector domain of the bipartite response regulators"/>
    <property type="match status" value="1"/>
</dbReference>
<dbReference type="InterPro" id="IPR011990">
    <property type="entry name" value="TPR-like_helical_dom_sf"/>
</dbReference>
<comment type="caution">
    <text evidence="8">The sequence shown here is derived from an EMBL/GenBank/DDBJ whole genome shotgun (WGS) entry which is preliminary data.</text>
</comment>
<evidence type="ECO:0000256" key="6">
    <source>
        <dbReference type="SAM" id="Coils"/>
    </source>
</evidence>
<keyword evidence="9" id="KW-1185">Reference proteome</keyword>
<gene>
    <name evidence="8" type="ORF">T190115A13A_100152</name>
</gene>
<keyword evidence="7" id="KW-1133">Transmembrane helix</keyword>
<dbReference type="EMBL" id="CAXJRC010000001">
    <property type="protein sequence ID" value="CAL2104864.1"/>
    <property type="molecule type" value="Genomic_DNA"/>
</dbReference>
<evidence type="ECO:0000256" key="1">
    <source>
        <dbReference type="ARBA" id="ARBA00004496"/>
    </source>
</evidence>
<keyword evidence="2" id="KW-0963">Cytoplasm</keyword>
<keyword evidence="6" id="KW-0175">Coiled coil</keyword>
<dbReference type="Gene3D" id="1.25.40.10">
    <property type="entry name" value="Tetratricopeptide repeat domain"/>
    <property type="match status" value="1"/>
</dbReference>
<sequence length="621" mass="72704">MSKKLPLVIITFFSLITSICSQKKIDSLQQVLQNASTKETKLKILDKLTLEMVRTNHSEQWKYLNQTILLAKKIGNYDLAASKTRFIAQRYIYGGKADSAIHVVEQLLKYKKKFTTPKSEGHLLLKRGAAYFNKELLKEAAKDYDKSAELFMKSKDSIYAADALFFAGQVYSNSNEFLKSIERLEKAYNLYNMLGDKVYANYTLNELSILYGKNGFHDKAIYERKRILKNAKIINKESNITYAYAHLFTSYFKKGNLNTARSYLDSVTISKNKIVDNSMRESLSFRLSGMNVRYFLKKNNLDSAYIYLKSYEKKLKKENVAKYHKNTFLYYAAKFYNKKGKYAKAQKYLEELLDKNNKVGDAKMILEANKEMSQVLANQNKFNKSYKYLKYYTDNKEIENSRIKKNTFLYHQSHFETERKDIEIYKNEAQIKLLEKDKEIAKAKRKTLLILLIAIIFIAILVGYFIWKQGVRKRKALSNKLERNKKELNRYTKQLIEKSKLQELLDKEIEELKEEIGQHKSSEKLQDLTTVKILTNDDWYDFKEKFRSVYPNFFASIKNKGFELTKAEERLIAMEKLYLDTNEIASMLAISQDSVTRSRSRLRKKINAPKGVPILEYLEAS</sequence>
<dbReference type="PANTHER" id="PTHR46630">
    <property type="entry name" value="TETRATRICOPEPTIDE REPEAT PROTEIN 29"/>
    <property type="match status" value="1"/>
</dbReference>
<feature type="coiled-coil region" evidence="6">
    <location>
        <begin position="474"/>
        <end position="522"/>
    </location>
</feature>
<accession>A0ABM9PGY3</accession>
<dbReference type="InterPro" id="IPR019734">
    <property type="entry name" value="TPR_rpt"/>
</dbReference>
<evidence type="ECO:0000256" key="3">
    <source>
        <dbReference type="ARBA" id="ARBA00022737"/>
    </source>
</evidence>
<reference evidence="8 9" key="1">
    <citation type="submission" date="2024-05" db="EMBL/GenBank/DDBJ databases">
        <authorList>
            <person name="Duchaud E."/>
        </authorList>
    </citation>
    <scope>NUCLEOTIDE SEQUENCE [LARGE SCALE GENOMIC DNA]</scope>
    <source>
        <strain evidence="8">Ena-SAMPLE-TAB-13-05-2024-13:56:06:370-140305</strain>
    </source>
</reference>
<keyword evidence="4" id="KW-0802">TPR repeat</keyword>
<dbReference type="Proteomes" id="UP001497602">
    <property type="component" value="Unassembled WGS sequence"/>
</dbReference>
<dbReference type="InterPro" id="IPR016032">
    <property type="entry name" value="Sig_transdc_resp-reg_C-effctor"/>
</dbReference>
<evidence type="ECO:0000256" key="4">
    <source>
        <dbReference type="ARBA" id="ARBA00022803"/>
    </source>
</evidence>
<dbReference type="PANTHER" id="PTHR46630:SF1">
    <property type="entry name" value="TETRATRICOPEPTIDE REPEAT PROTEIN 29"/>
    <property type="match status" value="1"/>
</dbReference>
<protein>
    <recommendedName>
        <fullName evidence="10">HTH luxR-type domain-containing protein</fullName>
    </recommendedName>
</protein>
<feature type="transmembrane region" description="Helical" evidence="7">
    <location>
        <begin position="448"/>
        <end position="467"/>
    </location>
</feature>
<comment type="similarity">
    <text evidence="5">Belongs to the Rap family.</text>
</comment>
<evidence type="ECO:0000256" key="7">
    <source>
        <dbReference type="SAM" id="Phobius"/>
    </source>
</evidence>
<keyword evidence="3" id="KW-0677">Repeat</keyword>
<evidence type="ECO:0008006" key="10">
    <source>
        <dbReference type="Google" id="ProtNLM"/>
    </source>
</evidence>
<keyword evidence="7" id="KW-0472">Membrane</keyword>
<dbReference type="RefSeq" id="WP_348736562.1">
    <property type="nucleotide sequence ID" value="NZ_CAXJRC010000001.1"/>
</dbReference>
<keyword evidence="7" id="KW-0812">Transmembrane</keyword>
<proteinExistence type="inferred from homology"/>
<comment type="subcellular location">
    <subcellularLocation>
        <location evidence="1">Cytoplasm</location>
    </subcellularLocation>
</comment>
<dbReference type="InterPro" id="IPR051476">
    <property type="entry name" value="Bac_ResReg_Asp_Phosphatase"/>
</dbReference>
<evidence type="ECO:0000313" key="8">
    <source>
        <dbReference type="EMBL" id="CAL2104864.1"/>
    </source>
</evidence>
<evidence type="ECO:0000256" key="2">
    <source>
        <dbReference type="ARBA" id="ARBA00022490"/>
    </source>
</evidence>
<dbReference type="SMART" id="SM00028">
    <property type="entry name" value="TPR"/>
    <property type="match status" value="3"/>
</dbReference>
<organism evidence="8 9">
    <name type="scientific">Tenacibaculum vairaonense</name>
    <dbReference type="NCBI Taxonomy" id="3137860"/>
    <lineage>
        <taxon>Bacteria</taxon>
        <taxon>Pseudomonadati</taxon>
        <taxon>Bacteroidota</taxon>
        <taxon>Flavobacteriia</taxon>
        <taxon>Flavobacteriales</taxon>
        <taxon>Flavobacteriaceae</taxon>
        <taxon>Tenacibaculum</taxon>
    </lineage>
</organism>
<dbReference type="SUPFAM" id="SSF48452">
    <property type="entry name" value="TPR-like"/>
    <property type="match status" value="2"/>
</dbReference>
<evidence type="ECO:0000313" key="9">
    <source>
        <dbReference type="Proteomes" id="UP001497602"/>
    </source>
</evidence>
<name>A0ABM9PGY3_9FLAO</name>